<comment type="caution">
    <text evidence="2">The sequence shown here is derived from an EMBL/GenBank/DDBJ whole genome shotgun (WGS) entry which is preliminary data.</text>
</comment>
<evidence type="ECO:0000259" key="1">
    <source>
        <dbReference type="Pfam" id="PF20150"/>
    </source>
</evidence>
<feature type="domain" description="2EXR" evidence="1">
    <location>
        <begin position="4"/>
        <end position="72"/>
    </location>
</feature>
<dbReference type="InterPro" id="IPR045518">
    <property type="entry name" value="2EXR"/>
</dbReference>
<accession>A0ABR1SWA6</accession>
<gene>
    <name evidence="2" type="ORF">PG993_007008</name>
</gene>
<proteinExistence type="predicted"/>
<name>A0ABR1SWA6_9PEZI</name>
<sequence length="323" mass="37908">MSTFPMFKKFPPELRCMIWEEALREEVESRFVFVHRVSMKVLPHKNTNKNAIMATNQESRGRALRFYDIRLDVWTFAPINRGYTYAREIDLYCGPRIMWPGVLTREEINALFTRQGVERPWALRSFNEIRGRVSNQLKQAPRHTPGSRLVGRIYLNSELDKFTLSDKIQVYRPDRNWPLGLVVHYFLKEHENRFRGAMGDRDKYVIRYMTVCLPKRALERIRRVIKTYWTDEPDEEHVCQTATKKDRDWKLGSFKGADQLYTLPMEEIPAEGFKIGEVAQNLIEWKRTGPNAPLPFVCACGDADLMEQNEQDAADEEANPDDQ</sequence>
<reference evidence="2 3" key="1">
    <citation type="submission" date="2023-01" db="EMBL/GenBank/DDBJ databases">
        <title>Analysis of 21 Apiospora genomes using comparative genomics revels a genus with tremendous synthesis potential of carbohydrate active enzymes and secondary metabolites.</title>
        <authorList>
            <person name="Sorensen T."/>
        </authorList>
    </citation>
    <scope>NUCLEOTIDE SEQUENCE [LARGE SCALE GENOMIC DNA]</scope>
    <source>
        <strain evidence="2 3">CBS 33761</strain>
    </source>
</reference>
<dbReference type="Pfam" id="PF20150">
    <property type="entry name" value="2EXR"/>
    <property type="match status" value="1"/>
</dbReference>
<dbReference type="EMBL" id="JAQQWK010000006">
    <property type="protein sequence ID" value="KAK8038597.1"/>
    <property type="molecule type" value="Genomic_DNA"/>
</dbReference>
<keyword evidence="3" id="KW-1185">Reference proteome</keyword>
<protein>
    <recommendedName>
        <fullName evidence="1">2EXR domain-containing protein</fullName>
    </recommendedName>
</protein>
<evidence type="ECO:0000313" key="2">
    <source>
        <dbReference type="EMBL" id="KAK8038597.1"/>
    </source>
</evidence>
<organism evidence="2 3">
    <name type="scientific">Apiospora rasikravindrae</name>
    <dbReference type="NCBI Taxonomy" id="990691"/>
    <lineage>
        <taxon>Eukaryota</taxon>
        <taxon>Fungi</taxon>
        <taxon>Dikarya</taxon>
        <taxon>Ascomycota</taxon>
        <taxon>Pezizomycotina</taxon>
        <taxon>Sordariomycetes</taxon>
        <taxon>Xylariomycetidae</taxon>
        <taxon>Amphisphaeriales</taxon>
        <taxon>Apiosporaceae</taxon>
        <taxon>Apiospora</taxon>
    </lineage>
</organism>
<dbReference type="Proteomes" id="UP001444661">
    <property type="component" value="Unassembled WGS sequence"/>
</dbReference>
<evidence type="ECO:0000313" key="3">
    <source>
        <dbReference type="Proteomes" id="UP001444661"/>
    </source>
</evidence>